<dbReference type="EMBL" id="LAZR01000067">
    <property type="protein sequence ID" value="KKN96028.1"/>
    <property type="molecule type" value="Genomic_DNA"/>
</dbReference>
<keyword evidence="2" id="KW-0648">Protein biosynthesis</keyword>
<organism evidence="5">
    <name type="scientific">marine sediment metagenome</name>
    <dbReference type="NCBI Taxonomy" id="412755"/>
    <lineage>
        <taxon>unclassified sequences</taxon>
        <taxon>metagenomes</taxon>
        <taxon>ecological metagenomes</taxon>
    </lineage>
</organism>
<dbReference type="InterPro" id="IPR036754">
    <property type="entry name" value="YbaK/aa-tRNA-synt-asso_dom_sf"/>
</dbReference>
<dbReference type="CDD" id="cd00002">
    <property type="entry name" value="YbaK_deacylase"/>
    <property type="match status" value="1"/>
</dbReference>
<evidence type="ECO:0000313" key="5">
    <source>
        <dbReference type="EMBL" id="KKN96028.1"/>
    </source>
</evidence>
<dbReference type="AlphaFoldDB" id="A0A0F9XUK4"/>
<dbReference type="GO" id="GO:0002161">
    <property type="term" value="F:aminoacyl-tRNA deacylase activity"/>
    <property type="evidence" value="ECO:0007669"/>
    <property type="project" value="InterPro"/>
</dbReference>
<protein>
    <recommendedName>
        <fullName evidence="4">YbaK/aminoacyl-tRNA synthetase-associated domain-containing protein</fullName>
    </recommendedName>
</protein>
<dbReference type="PANTHER" id="PTHR30411">
    <property type="entry name" value="CYTOPLASMIC PROTEIN"/>
    <property type="match status" value="1"/>
</dbReference>
<evidence type="ECO:0000259" key="4">
    <source>
        <dbReference type="Pfam" id="PF04073"/>
    </source>
</evidence>
<dbReference type="PIRSF" id="PIRSF006181">
    <property type="entry name" value="EbsC_YbaK"/>
    <property type="match status" value="1"/>
</dbReference>
<keyword evidence="3" id="KW-0456">Lyase</keyword>
<dbReference type="GO" id="GO:0006412">
    <property type="term" value="P:translation"/>
    <property type="evidence" value="ECO:0007669"/>
    <property type="project" value="UniProtKB-KW"/>
</dbReference>
<sequence length="157" mass="16749">MTPATKALDKARIPYRLHRYQHDPDAESYGGEAAEKLGLEPTQVFKTLIAATETGELLVAIVPVNGTLDLKALATAADAKKATMADPAAAQRSTGYLLGGISPMGQKKRLRTFIDESGRQLTQVFVSGGRRGLEIELAPVDLATQTNGLFAVIARTN</sequence>
<accession>A0A0F9XUK4</accession>
<reference evidence="5" key="1">
    <citation type="journal article" date="2015" name="Nature">
        <title>Complex archaea that bridge the gap between prokaryotes and eukaryotes.</title>
        <authorList>
            <person name="Spang A."/>
            <person name="Saw J.H."/>
            <person name="Jorgensen S.L."/>
            <person name="Zaremba-Niedzwiedzka K."/>
            <person name="Martijn J."/>
            <person name="Lind A.E."/>
            <person name="van Eijk R."/>
            <person name="Schleper C."/>
            <person name="Guy L."/>
            <person name="Ettema T.J."/>
        </authorList>
    </citation>
    <scope>NUCLEOTIDE SEQUENCE</scope>
</reference>
<evidence type="ECO:0000256" key="3">
    <source>
        <dbReference type="ARBA" id="ARBA00023239"/>
    </source>
</evidence>
<evidence type="ECO:0000256" key="1">
    <source>
        <dbReference type="ARBA" id="ARBA00009798"/>
    </source>
</evidence>
<evidence type="ECO:0000256" key="2">
    <source>
        <dbReference type="ARBA" id="ARBA00022917"/>
    </source>
</evidence>
<dbReference type="GO" id="GO:0016829">
    <property type="term" value="F:lyase activity"/>
    <property type="evidence" value="ECO:0007669"/>
    <property type="project" value="UniProtKB-KW"/>
</dbReference>
<comment type="caution">
    <text evidence="5">The sequence shown here is derived from an EMBL/GenBank/DDBJ whole genome shotgun (WGS) entry which is preliminary data.</text>
</comment>
<dbReference type="PANTHER" id="PTHR30411:SF0">
    <property type="entry name" value="CYS-TRNA(PRO)_CYS-TRNA(CYS) DEACYLASE YBAK"/>
    <property type="match status" value="1"/>
</dbReference>
<proteinExistence type="inferred from homology"/>
<comment type="similarity">
    <text evidence="1">Belongs to the prolyl-tRNA editing family. YbaK/EbsC subfamily.</text>
</comment>
<dbReference type="Pfam" id="PF04073">
    <property type="entry name" value="tRNA_edit"/>
    <property type="match status" value="1"/>
</dbReference>
<dbReference type="InterPro" id="IPR007214">
    <property type="entry name" value="YbaK/aa-tRNA-synth-assoc-dom"/>
</dbReference>
<gene>
    <name evidence="5" type="ORF">LCGC14_0172640</name>
</gene>
<name>A0A0F9XUK4_9ZZZZ</name>
<dbReference type="Gene3D" id="3.90.960.10">
    <property type="entry name" value="YbaK/aminoacyl-tRNA synthetase-associated domain"/>
    <property type="match status" value="1"/>
</dbReference>
<feature type="domain" description="YbaK/aminoacyl-tRNA synthetase-associated" evidence="4">
    <location>
        <begin position="31"/>
        <end position="143"/>
    </location>
</feature>
<dbReference type="NCBIfam" id="TIGR00011">
    <property type="entry name" value="YbaK_EbsC"/>
    <property type="match status" value="1"/>
</dbReference>
<dbReference type="SUPFAM" id="SSF55826">
    <property type="entry name" value="YbaK/ProRS associated domain"/>
    <property type="match status" value="1"/>
</dbReference>
<dbReference type="InterPro" id="IPR004369">
    <property type="entry name" value="Prolyl-tRNA_editing_YbaK/EbsC"/>
</dbReference>